<evidence type="ECO:0000256" key="1">
    <source>
        <dbReference type="ARBA" id="ARBA00005046"/>
    </source>
</evidence>
<dbReference type="InterPro" id="IPR003448">
    <property type="entry name" value="Mopterin_biosynth_MoaE"/>
</dbReference>
<dbReference type="SMART" id="SM00852">
    <property type="entry name" value="MoCF_biosynth"/>
    <property type="match status" value="1"/>
</dbReference>
<dbReference type="EMBL" id="BMRB01000001">
    <property type="protein sequence ID" value="GGS15764.1"/>
    <property type="molecule type" value="Genomic_DNA"/>
</dbReference>
<feature type="region of interest" description="Disordered" evidence="3">
    <location>
        <begin position="314"/>
        <end position="415"/>
    </location>
</feature>
<evidence type="ECO:0000256" key="3">
    <source>
        <dbReference type="SAM" id="MobiDB-lite"/>
    </source>
</evidence>
<dbReference type="Proteomes" id="UP000660680">
    <property type="component" value="Unassembled WGS sequence"/>
</dbReference>
<dbReference type="Pfam" id="PF00994">
    <property type="entry name" value="MoCF_biosynth"/>
    <property type="match status" value="1"/>
</dbReference>
<protein>
    <recommendedName>
        <fullName evidence="4">MoaB/Mog domain-containing protein</fullName>
    </recommendedName>
</protein>
<dbReference type="Gene3D" id="3.40.980.10">
    <property type="entry name" value="MoaB/Mog-like domain"/>
    <property type="match status" value="1"/>
</dbReference>
<dbReference type="PANTHER" id="PTHR43764:SF1">
    <property type="entry name" value="MOLYBDOPTERIN MOLYBDOTRANSFERASE"/>
    <property type="match status" value="1"/>
</dbReference>
<reference evidence="5" key="1">
    <citation type="journal article" date="2014" name="Int. J. Syst. Evol. Microbiol.">
        <title>Complete genome sequence of Corynebacterium casei LMG S-19264T (=DSM 44701T), isolated from a smear-ripened cheese.</title>
        <authorList>
            <consortium name="US DOE Joint Genome Institute (JGI-PGF)"/>
            <person name="Walter F."/>
            <person name="Albersmeier A."/>
            <person name="Kalinowski J."/>
            <person name="Ruckert C."/>
        </authorList>
    </citation>
    <scope>NUCLEOTIDE SEQUENCE</scope>
    <source>
        <strain evidence="5">JCM 3276</strain>
    </source>
</reference>
<dbReference type="CDD" id="cd00886">
    <property type="entry name" value="MogA_MoaB"/>
    <property type="match status" value="1"/>
</dbReference>
<feature type="domain" description="MoaB/Mog" evidence="4">
    <location>
        <begin position="6"/>
        <end position="148"/>
    </location>
</feature>
<comment type="caution">
    <text evidence="5">The sequence shown here is derived from an EMBL/GenBank/DDBJ whole genome shotgun (WGS) entry which is preliminary data.</text>
</comment>
<dbReference type="InterPro" id="IPR001453">
    <property type="entry name" value="MoaB/Mog_dom"/>
</dbReference>
<dbReference type="Gene3D" id="3.90.1170.40">
    <property type="entry name" value="Molybdopterin biosynthesis MoaE subunit"/>
    <property type="match status" value="1"/>
</dbReference>
<feature type="compositionally biased region" description="Low complexity" evidence="3">
    <location>
        <begin position="314"/>
        <end position="336"/>
    </location>
</feature>
<dbReference type="GO" id="GO:0006777">
    <property type="term" value="P:Mo-molybdopterin cofactor biosynthetic process"/>
    <property type="evidence" value="ECO:0007669"/>
    <property type="project" value="UniProtKB-KW"/>
</dbReference>
<gene>
    <name evidence="5" type="ORF">GCM10010171_04840</name>
</gene>
<dbReference type="InterPro" id="IPR008284">
    <property type="entry name" value="MoCF_biosynth_CS"/>
</dbReference>
<evidence type="ECO:0000313" key="5">
    <source>
        <dbReference type="EMBL" id="GGS15764.1"/>
    </source>
</evidence>
<dbReference type="NCBIfam" id="TIGR00177">
    <property type="entry name" value="molyb_syn"/>
    <property type="match status" value="1"/>
</dbReference>
<dbReference type="PROSITE" id="PS01078">
    <property type="entry name" value="MOCF_BIOSYNTHESIS_1"/>
    <property type="match status" value="1"/>
</dbReference>
<accession>A0A918L724</accession>
<sequence>MTRTARVVTASNRAAAGVYADKTGPLIVAWLRDRGYTVPDAQVVPDGAPVESALRAAVAAAVDVVVTTGGTGVTPTDRTPEATRAVLDYEIPGLADAIRAAGLPKVPTAALSRGLAGVAGRTLVVNLPGSTGGVKDGLAVLSDVLDHAVDQLRGGDHPPSPEQAQPQPSRPADEAPGPEQPQVPRSANQASEPAQPQVSRSADHPSSPDPAHPGAVASRAAGQAPANASDLSTSPRSPADLVDSSAGAAEGSRTEASDPRFGMDGPAESGPAGVARASAAEGRAENAVGVTPAEAQGAEIPVVGGPAGVAPVAAAEGRAEAGGSPAEVPRAASEGPAGSGASGLARVSPGDVSGSHGGAEGHAGSRSAGPARVSSTEVSRSRAGVEGHAASGGARVSGAEAAGPPGGEGPSASVENGGVARVLRAEVSDAPIDVESHAALVENAAAGAVVTFAGVVRDHDHGRGVTALDYEGHPSANGVIAEVAGDIAVRHPGVRALAVSHRVGALAIGDVALACAVSADHRRAAFDACADLVDEVKARLPIWKHQVFTDGTDEWVNCP</sequence>
<dbReference type="SUPFAM" id="SSF54690">
    <property type="entry name" value="Molybdopterin synthase subunit MoaE"/>
    <property type="match status" value="1"/>
</dbReference>
<dbReference type="AlphaFoldDB" id="A0A918L724"/>
<organism evidence="5 6">
    <name type="scientific">Actinokineospora fastidiosa</name>
    <dbReference type="NCBI Taxonomy" id="1816"/>
    <lineage>
        <taxon>Bacteria</taxon>
        <taxon>Bacillati</taxon>
        <taxon>Actinomycetota</taxon>
        <taxon>Actinomycetes</taxon>
        <taxon>Pseudonocardiales</taxon>
        <taxon>Pseudonocardiaceae</taxon>
        <taxon>Actinokineospora</taxon>
    </lineage>
</organism>
<dbReference type="CDD" id="cd00756">
    <property type="entry name" value="MoaE"/>
    <property type="match status" value="1"/>
</dbReference>
<name>A0A918L724_9PSEU</name>
<dbReference type="Pfam" id="PF02391">
    <property type="entry name" value="MoaE"/>
    <property type="match status" value="1"/>
</dbReference>
<keyword evidence="2" id="KW-0501">Molybdenum cofactor biosynthesis</keyword>
<keyword evidence="6" id="KW-1185">Reference proteome</keyword>
<proteinExistence type="predicted"/>
<dbReference type="InterPro" id="IPR051920">
    <property type="entry name" value="MPT_Adenylyltrnsfr/MoaC-Rel"/>
</dbReference>
<feature type="compositionally biased region" description="Polar residues" evidence="3">
    <location>
        <begin position="183"/>
        <end position="200"/>
    </location>
</feature>
<dbReference type="InterPro" id="IPR036425">
    <property type="entry name" value="MoaB/Mog-like_dom_sf"/>
</dbReference>
<evidence type="ECO:0000259" key="4">
    <source>
        <dbReference type="SMART" id="SM00852"/>
    </source>
</evidence>
<dbReference type="SUPFAM" id="SSF53218">
    <property type="entry name" value="Molybdenum cofactor biosynthesis proteins"/>
    <property type="match status" value="1"/>
</dbReference>
<dbReference type="PANTHER" id="PTHR43764">
    <property type="entry name" value="MOLYBDENUM COFACTOR BIOSYNTHESIS"/>
    <property type="match status" value="1"/>
</dbReference>
<evidence type="ECO:0000313" key="6">
    <source>
        <dbReference type="Proteomes" id="UP000660680"/>
    </source>
</evidence>
<evidence type="ECO:0000256" key="2">
    <source>
        <dbReference type="ARBA" id="ARBA00023150"/>
    </source>
</evidence>
<reference evidence="5" key="2">
    <citation type="submission" date="2020-09" db="EMBL/GenBank/DDBJ databases">
        <authorList>
            <person name="Sun Q."/>
            <person name="Ohkuma M."/>
        </authorList>
    </citation>
    <scope>NUCLEOTIDE SEQUENCE</scope>
    <source>
        <strain evidence="5">JCM 3276</strain>
    </source>
</reference>
<comment type="pathway">
    <text evidence="1">Cofactor biosynthesis; molybdopterin biosynthesis.</text>
</comment>
<feature type="region of interest" description="Disordered" evidence="3">
    <location>
        <begin position="150"/>
        <end position="292"/>
    </location>
</feature>
<dbReference type="InterPro" id="IPR036563">
    <property type="entry name" value="MoaE_sf"/>
</dbReference>